<dbReference type="EMBL" id="BSCI01000011">
    <property type="protein sequence ID" value="GLG87376.1"/>
    <property type="molecule type" value="Genomic_DNA"/>
</dbReference>
<dbReference type="Proteomes" id="UP001145109">
    <property type="component" value="Unassembled WGS sequence"/>
</dbReference>
<evidence type="ECO:0000313" key="3">
    <source>
        <dbReference type="Proteomes" id="UP001145109"/>
    </source>
</evidence>
<sequence length="277" mass="31412">MADMSKNSKIEWKRAFMNRKTAIALAIGCVIAVIHMFRMLPMVISSNAAPVKSDMQYPMNLFTGWLGGDASSLEGLLYYILIPILAVLPSSISFLEDKENGYVKQIYTRDQRMDYLKAKFLSVFCVGGTVCAVPLILNFMLCATILPALYPQNLTGTFINANVLWFEIHEKHPLLYVMIFILIDFVYAGFMAVLPLVFSFFSTKKFVILLMPFVIHIFTYSLSMMLPMADSVEYAPILFLRPANGCPTLWLLLGYALFFFIVGGLLFWKMGKDEDIF</sequence>
<comment type="caution">
    <text evidence="2">The sequence shown here is derived from an EMBL/GenBank/DDBJ whole genome shotgun (WGS) entry which is preliminary data.</text>
</comment>
<reference evidence="2" key="2">
    <citation type="submission" date="2022-11" db="EMBL/GenBank/DDBJ databases">
        <title>Draft genome sequence of Coprococcus comes strain 31264.</title>
        <authorList>
            <person name="Hisatomi A."/>
            <person name="Ohkuma M."/>
            <person name="Sakamoto M."/>
        </authorList>
    </citation>
    <scope>NUCLEOTIDE SEQUENCE</scope>
    <source>
        <strain evidence="2">JCM 31264</strain>
    </source>
</reference>
<proteinExistence type="predicted"/>
<feature type="transmembrane region" description="Helical" evidence="1">
    <location>
        <begin position="76"/>
        <end position="95"/>
    </location>
</feature>
<evidence type="ECO:0000256" key="1">
    <source>
        <dbReference type="SAM" id="Phobius"/>
    </source>
</evidence>
<feature type="transmembrane region" description="Helical" evidence="1">
    <location>
        <begin position="120"/>
        <end position="150"/>
    </location>
</feature>
<dbReference type="AlphaFoldDB" id="A0AA37QIQ4"/>
<reference evidence="2" key="1">
    <citation type="submission" date="2022-09" db="EMBL/GenBank/DDBJ databases">
        <title>Draft genome sequence of Coprococcus comes strain 31264.</title>
        <authorList>
            <person name="Atsushi H."/>
            <person name="Moriya O."/>
            <person name="Mitsuo S."/>
        </authorList>
    </citation>
    <scope>NUCLEOTIDE SEQUENCE</scope>
    <source>
        <strain evidence="2">JCM 31264</strain>
    </source>
</reference>
<organism evidence="2 3">
    <name type="scientific">Coprococcus comes</name>
    <dbReference type="NCBI Taxonomy" id="410072"/>
    <lineage>
        <taxon>Bacteria</taxon>
        <taxon>Bacillati</taxon>
        <taxon>Bacillota</taxon>
        <taxon>Clostridia</taxon>
        <taxon>Lachnospirales</taxon>
        <taxon>Lachnospiraceae</taxon>
        <taxon>Coprococcus</taxon>
    </lineage>
</organism>
<accession>A0AA37QIQ4</accession>
<name>A0AA37QIQ4_9FIRM</name>
<keyword evidence="1" id="KW-0472">Membrane</keyword>
<evidence type="ECO:0000313" key="2">
    <source>
        <dbReference type="EMBL" id="GLG87376.1"/>
    </source>
</evidence>
<evidence type="ECO:0008006" key="4">
    <source>
        <dbReference type="Google" id="ProtNLM"/>
    </source>
</evidence>
<keyword evidence="1" id="KW-0812">Transmembrane</keyword>
<gene>
    <name evidence="2" type="ORF">comes_19220</name>
</gene>
<feature type="transmembrane region" description="Helical" evidence="1">
    <location>
        <begin position="174"/>
        <end position="194"/>
    </location>
</feature>
<keyword evidence="1" id="KW-1133">Transmembrane helix</keyword>
<feature type="transmembrane region" description="Helical" evidence="1">
    <location>
        <begin position="206"/>
        <end position="229"/>
    </location>
</feature>
<feature type="transmembrane region" description="Helical" evidence="1">
    <location>
        <begin position="249"/>
        <end position="268"/>
    </location>
</feature>
<dbReference type="RefSeq" id="WP_055248649.1">
    <property type="nucleotide sequence ID" value="NZ_BSCI01000011.1"/>
</dbReference>
<protein>
    <recommendedName>
        <fullName evidence="4">ABC-2 family transporter protein</fullName>
    </recommendedName>
</protein>